<evidence type="ECO:0000259" key="4">
    <source>
        <dbReference type="PROSITE" id="PS50014"/>
    </source>
</evidence>
<evidence type="ECO:0000256" key="2">
    <source>
        <dbReference type="PROSITE-ProRule" id="PRU00035"/>
    </source>
</evidence>
<dbReference type="SUPFAM" id="SSF54695">
    <property type="entry name" value="POZ domain"/>
    <property type="match status" value="1"/>
</dbReference>
<evidence type="ECO:0000313" key="7">
    <source>
        <dbReference type="Proteomes" id="UP000235786"/>
    </source>
</evidence>
<dbReference type="OrthoDB" id="21449at2759"/>
<dbReference type="InterPro" id="IPR011333">
    <property type="entry name" value="SKP1/BTB/POZ_sf"/>
</dbReference>
<evidence type="ECO:0000259" key="5">
    <source>
        <dbReference type="PROSITE" id="PS50097"/>
    </source>
</evidence>
<evidence type="ECO:0000256" key="3">
    <source>
        <dbReference type="SAM" id="MobiDB-lite"/>
    </source>
</evidence>
<protein>
    <submittedName>
        <fullName evidence="6">Bromodomain-containing protein</fullName>
    </submittedName>
</protein>
<proteinExistence type="predicted"/>
<dbReference type="Gene3D" id="3.30.710.10">
    <property type="entry name" value="Potassium Channel Kv1.1, Chain A"/>
    <property type="match status" value="1"/>
</dbReference>
<gene>
    <name evidence="6" type="ORF">L207DRAFT_540224</name>
</gene>
<dbReference type="EMBL" id="KZ613938">
    <property type="protein sequence ID" value="PMD47259.1"/>
    <property type="molecule type" value="Genomic_DNA"/>
</dbReference>
<dbReference type="SUPFAM" id="SSF47370">
    <property type="entry name" value="Bromodomain"/>
    <property type="match status" value="1"/>
</dbReference>
<dbReference type="Pfam" id="PF00439">
    <property type="entry name" value="Bromodomain"/>
    <property type="match status" value="1"/>
</dbReference>
<dbReference type="GO" id="GO:0005634">
    <property type="term" value="C:nucleus"/>
    <property type="evidence" value="ECO:0007669"/>
    <property type="project" value="TreeGrafter"/>
</dbReference>
<keyword evidence="7" id="KW-1185">Reference proteome</keyword>
<reference evidence="6 7" key="1">
    <citation type="submission" date="2016-04" db="EMBL/GenBank/DDBJ databases">
        <title>A degradative enzymes factory behind the ericoid mycorrhizal symbiosis.</title>
        <authorList>
            <consortium name="DOE Joint Genome Institute"/>
            <person name="Martino E."/>
            <person name="Morin E."/>
            <person name="Grelet G."/>
            <person name="Kuo A."/>
            <person name="Kohler A."/>
            <person name="Daghino S."/>
            <person name="Barry K."/>
            <person name="Choi C."/>
            <person name="Cichocki N."/>
            <person name="Clum A."/>
            <person name="Copeland A."/>
            <person name="Hainaut M."/>
            <person name="Haridas S."/>
            <person name="Labutti K."/>
            <person name="Lindquist E."/>
            <person name="Lipzen A."/>
            <person name="Khouja H.-R."/>
            <person name="Murat C."/>
            <person name="Ohm R."/>
            <person name="Olson A."/>
            <person name="Spatafora J."/>
            <person name="Veneault-Fourrey C."/>
            <person name="Henrissat B."/>
            <person name="Grigoriev I."/>
            <person name="Martin F."/>
            <person name="Perotto S."/>
        </authorList>
    </citation>
    <scope>NUCLEOTIDE SEQUENCE [LARGE SCALE GENOMIC DNA]</scope>
    <source>
        <strain evidence="6 7">F</strain>
    </source>
</reference>
<organism evidence="6 7">
    <name type="scientific">Hyaloscypha variabilis (strain UAMH 11265 / GT02V1 / F)</name>
    <name type="common">Meliniomyces variabilis</name>
    <dbReference type="NCBI Taxonomy" id="1149755"/>
    <lineage>
        <taxon>Eukaryota</taxon>
        <taxon>Fungi</taxon>
        <taxon>Dikarya</taxon>
        <taxon>Ascomycota</taxon>
        <taxon>Pezizomycotina</taxon>
        <taxon>Leotiomycetes</taxon>
        <taxon>Helotiales</taxon>
        <taxon>Hyaloscyphaceae</taxon>
        <taxon>Hyaloscypha</taxon>
        <taxon>Hyaloscypha variabilis</taxon>
    </lineage>
</organism>
<feature type="compositionally biased region" description="Low complexity" evidence="3">
    <location>
        <begin position="276"/>
        <end position="285"/>
    </location>
</feature>
<dbReference type="InterPro" id="IPR036427">
    <property type="entry name" value="Bromodomain-like_sf"/>
</dbReference>
<dbReference type="InterPro" id="IPR000210">
    <property type="entry name" value="BTB/POZ_dom"/>
</dbReference>
<dbReference type="STRING" id="1149755.A0A2J6S925"/>
<dbReference type="SMART" id="SM00297">
    <property type="entry name" value="BROMO"/>
    <property type="match status" value="1"/>
</dbReference>
<name>A0A2J6S925_HYAVF</name>
<dbReference type="GO" id="GO:0006355">
    <property type="term" value="P:regulation of DNA-templated transcription"/>
    <property type="evidence" value="ECO:0007669"/>
    <property type="project" value="TreeGrafter"/>
</dbReference>
<dbReference type="PANTHER" id="PTHR22880">
    <property type="entry name" value="FALZ-RELATED BROMODOMAIN-CONTAINING PROTEINS"/>
    <property type="match status" value="1"/>
</dbReference>
<dbReference type="AlphaFoldDB" id="A0A2J6S925"/>
<dbReference type="PROSITE" id="PS50097">
    <property type="entry name" value="BTB"/>
    <property type="match status" value="1"/>
</dbReference>
<evidence type="ECO:0000313" key="6">
    <source>
        <dbReference type="EMBL" id="PMD47259.1"/>
    </source>
</evidence>
<dbReference type="Gene3D" id="1.20.920.10">
    <property type="entry name" value="Bromodomain-like"/>
    <property type="match status" value="1"/>
</dbReference>
<feature type="domain" description="Bromo" evidence="4">
    <location>
        <begin position="324"/>
        <end position="389"/>
    </location>
</feature>
<sequence length="420" mass="47424">MAYQGVDLTAEAGQASTGISWQYISKRPHCFFAIILVGPEEIPFGIQKDLLAAQSPYYREEFAKLPQQNSIELIVKLPQADIATFGCFQNFIYTGAVYDKAGGKEIPDYPLLMGVWKLATFLRMAPLRVAVLDVMAERRQLTSHIPGTPLLIQAWQETEEGSGLRRMLIGWAAEHMRASPEIRNAFAKSLPQEILSELVIVMSDLPAAAPAYIPQAQKHHLNPAEMLIEPPRPAAKRSRKSEVATPAAAASFADELVEIKPPPPKKAARKSEPNRRASNNRRASAQVASGEVVPLSPEKEMEFCRDLIVRMFKGPGFWTRLVGPFKNPVDPTVDNVPNYFDVVKRPMDLRTIQGKMNRNEYNTAAEFEADIRQIFQNCYEYWTQDDPIFKNCVDFENYFNTQWGARHKWNTPTIKTEIID</sequence>
<dbReference type="Proteomes" id="UP000235786">
    <property type="component" value="Unassembled WGS sequence"/>
</dbReference>
<accession>A0A2J6S925</accession>
<keyword evidence="1 2" id="KW-0103">Bromodomain</keyword>
<dbReference type="InterPro" id="IPR001487">
    <property type="entry name" value="Bromodomain"/>
</dbReference>
<dbReference type="PROSITE" id="PS50014">
    <property type="entry name" value="BROMODOMAIN_2"/>
    <property type="match status" value="1"/>
</dbReference>
<dbReference type="GO" id="GO:0006338">
    <property type="term" value="P:chromatin remodeling"/>
    <property type="evidence" value="ECO:0007669"/>
    <property type="project" value="TreeGrafter"/>
</dbReference>
<dbReference type="PANTHER" id="PTHR22880:SF225">
    <property type="entry name" value="BROMODOMAIN-CONTAINING PROTEIN BET-1-RELATED"/>
    <property type="match status" value="1"/>
</dbReference>
<feature type="domain" description="BTB" evidence="5">
    <location>
        <begin position="31"/>
        <end position="101"/>
    </location>
</feature>
<evidence type="ECO:0000256" key="1">
    <source>
        <dbReference type="ARBA" id="ARBA00023117"/>
    </source>
</evidence>
<dbReference type="InterPro" id="IPR050935">
    <property type="entry name" value="Bromo_chromatin_reader"/>
</dbReference>
<dbReference type="PRINTS" id="PR00503">
    <property type="entry name" value="BROMODOMAIN"/>
</dbReference>
<feature type="region of interest" description="Disordered" evidence="3">
    <location>
        <begin position="254"/>
        <end position="291"/>
    </location>
</feature>
<dbReference type="GO" id="GO:0000785">
    <property type="term" value="C:chromatin"/>
    <property type="evidence" value="ECO:0007669"/>
    <property type="project" value="TreeGrafter"/>
</dbReference>